<feature type="coiled-coil region" evidence="7">
    <location>
        <begin position="187"/>
        <end position="366"/>
    </location>
</feature>
<evidence type="ECO:0000259" key="9">
    <source>
        <dbReference type="Pfam" id="PF13868"/>
    </source>
</evidence>
<organism evidence="10 11">
    <name type="scientific">Clavelina lepadiformis</name>
    <name type="common">Light-bulb sea squirt</name>
    <name type="synonym">Ascidia lepadiformis</name>
    <dbReference type="NCBI Taxonomy" id="159417"/>
    <lineage>
        <taxon>Eukaryota</taxon>
        <taxon>Metazoa</taxon>
        <taxon>Chordata</taxon>
        <taxon>Tunicata</taxon>
        <taxon>Ascidiacea</taxon>
        <taxon>Aplousobranchia</taxon>
        <taxon>Clavelinidae</taxon>
        <taxon>Clavelina</taxon>
    </lineage>
</organism>
<accession>A0ABP0FAK9</accession>
<dbReference type="EMBL" id="CAWYQH010000035">
    <property type="protein sequence ID" value="CAK8676734.1"/>
    <property type="molecule type" value="Genomic_DNA"/>
</dbReference>
<evidence type="ECO:0000256" key="6">
    <source>
        <dbReference type="ARBA" id="ARBA00033773"/>
    </source>
</evidence>
<comment type="caution">
    <text evidence="10">The sequence shown here is derived from an EMBL/GenBank/DDBJ whole genome shotgun (WGS) entry which is preliminary data.</text>
</comment>
<dbReference type="InterPro" id="IPR043596">
    <property type="entry name" value="CFAP53/TCHP"/>
</dbReference>
<feature type="domain" description="Trichohyalin-plectin-homology" evidence="9">
    <location>
        <begin position="157"/>
        <end position="490"/>
    </location>
</feature>
<keyword evidence="11" id="KW-1185">Reference proteome</keyword>
<evidence type="ECO:0000256" key="1">
    <source>
        <dbReference type="ARBA" id="ARBA00004138"/>
    </source>
</evidence>
<gene>
    <name evidence="10" type="ORF">CVLEPA_LOCUS6178</name>
</gene>
<keyword evidence="2 7" id="KW-0175">Coiled coil</keyword>
<protein>
    <recommendedName>
        <fullName evidence="6">Cilia- and flagella-associated protein 53</fullName>
    </recommendedName>
</protein>
<evidence type="ECO:0000256" key="7">
    <source>
        <dbReference type="SAM" id="Coils"/>
    </source>
</evidence>
<feature type="region of interest" description="Disordered" evidence="8">
    <location>
        <begin position="491"/>
        <end position="518"/>
    </location>
</feature>
<evidence type="ECO:0000313" key="11">
    <source>
        <dbReference type="Proteomes" id="UP001642483"/>
    </source>
</evidence>
<evidence type="ECO:0000256" key="8">
    <source>
        <dbReference type="SAM" id="MobiDB-lite"/>
    </source>
</evidence>
<evidence type="ECO:0000256" key="5">
    <source>
        <dbReference type="ARBA" id="ARBA00033747"/>
    </source>
</evidence>
<sequence>MLVTQRKRRTREYTGPTPHSVAIRAKMPSAKLPEHILLERRKQEDLREEAIQITKYNKMFDLKNDWERTTDKSIQKNTVQRRVRDLMEQSKLHLDERRQRLRQLLQKEDIEYLEEMEAKHETIEERQKKMFERAKELKEKRENERLKTVQDKLDQQWREQCEELRGVLSRRHQDEVCVDRMHQLAIKADLERRKQEEERMYAELWEKDRLAKAAREELEAQQQIERNRAMVDTLRTQKASLEAKKEEEKRLIAEEAKLLAEERELRRLEETRAMEQKRLLQNQHKKSLETSIKMKLMREAKENQEELALDMKILEQLLEESRNEAQEMMQRKTQRKEEEKKYREYLQQQMEEEKRREKELDRLVDADVAAMWAKRIHQWKLEKEARNRLMMDVMETRRKQLQEKLQLLALEREELRRDREEMTIAIEEHNKLEDERIARTKAINKNYESDLMAQIEHQRGIKDAHIQEDLRQHEEGLRTEAEYQEKLKAVLSEASSHTRTHPMRRQQPQFEVVGNKLK</sequence>
<dbReference type="Pfam" id="PF13868">
    <property type="entry name" value="TPH"/>
    <property type="match status" value="1"/>
</dbReference>
<keyword evidence="3" id="KW-0969">Cilium</keyword>
<evidence type="ECO:0000256" key="3">
    <source>
        <dbReference type="ARBA" id="ARBA00023069"/>
    </source>
</evidence>
<evidence type="ECO:0000256" key="2">
    <source>
        <dbReference type="ARBA" id="ARBA00023054"/>
    </source>
</evidence>
<evidence type="ECO:0000256" key="4">
    <source>
        <dbReference type="ARBA" id="ARBA00023273"/>
    </source>
</evidence>
<dbReference type="Proteomes" id="UP001642483">
    <property type="component" value="Unassembled WGS sequence"/>
</dbReference>
<reference evidence="10 11" key="1">
    <citation type="submission" date="2024-02" db="EMBL/GenBank/DDBJ databases">
        <authorList>
            <person name="Daric V."/>
            <person name="Darras S."/>
        </authorList>
    </citation>
    <scope>NUCLEOTIDE SEQUENCE [LARGE SCALE GENOMIC DNA]</scope>
</reference>
<comment type="similarity">
    <text evidence="5">Belongs to the CFAP53 family.</text>
</comment>
<dbReference type="PANTHER" id="PTHR31183">
    <property type="entry name" value="TRICHOPLEIN KERATIN FILAMENT-BINDING PROTEIN FAMILY MEMBER"/>
    <property type="match status" value="1"/>
</dbReference>
<evidence type="ECO:0000313" key="10">
    <source>
        <dbReference type="EMBL" id="CAK8676734.1"/>
    </source>
</evidence>
<dbReference type="PANTHER" id="PTHR31183:SF1">
    <property type="entry name" value="CILIA- AND FLAGELLA-ASSOCIATED PROTEIN 53"/>
    <property type="match status" value="1"/>
</dbReference>
<comment type="subcellular location">
    <subcellularLocation>
        <location evidence="1">Cell projection</location>
        <location evidence="1">Cilium</location>
    </subcellularLocation>
</comment>
<dbReference type="InterPro" id="IPR043597">
    <property type="entry name" value="TPH_dom"/>
</dbReference>
<feature type="coiled-coil region" evidence="7">
    <location>
        <begin position="391"/>
        <end position="435"/>
    </location>
</feature>
<keyword evidence="4" id="KW-0966">Cell projection</keyword>
<name>A0ABP0FAK9_CLALP</name>
<proteinExistence type="inferred from homology"/>
<feature type="coiled-coil region" evidence="7">
    <location>
        <begin position="87"/>
        <end position="147"/>
    </location>
</feature>